<organism evidence="2">
    <name type="scientific">Timema genevievae</name>
    <name type="common">Walking stick</name>
    <dbReference type="NCBI Taxonomy" id="629358"/>
    <lineage>
        <taxon>Eukaryota</taxon>
        <taxon>Metazoa</taxon>
        <taxon>Ecdysozoa</taxon>
        <taxon>Arthropoda</taxon>
        <taxon>Hexapoda</taxon>
        <taxon>Insecta</taxon>
        <taxon>Pterygota</taxon>
        <taxon>Neoptera</taxon>
        <taxon>Polyneoptera</taxon>
        <taxon>Phasmatodea</taxon>
        <taxon>Timematodea</taxon>
        <taxon>Timematoidea</taxon>
        <taxon>Timematidae</taxon>
        <taxon>Timema</taxon>
    </lineage>
</organism>
<protein>
    <submittedName>
        <fullName evidence="2">Uncharacterized protein</fullName>
    </submittedName>
</protein>
<gene>
    <name evidence="2" type="ORF">TGEB3V08_LOCUS1832</name>
</gene>
<reference evidence="2" key="1">
    <citation type="submission" date="2020-11" db="EMBL/GenBank/DDBJ databases">
        <authorList>
            <person name="Tran Van P."/>
        </authorList>
    </citation>
    <scope>NUCLEOTIDE SEQUENCE</scope>
</reference>
<proteinExistence type="predicted"/>
<dbReference type="EMBL" id="OE839551">
    <property type="protein sequence ID" value="CAD7587660.1"/>
    <property type="molecule type" value="Genomic_DNA"/>
</dbReference>
<dbReference type="AlphaFoldDB" id="A0A7R9JS01"/>
<feature type="compositionally biased region" description="Basic and acidic residues" evidence="1">
    <location>
        <begin position="180"/>
        <end position="190"/>
    </location>
</feature>
<sequence>MASEEDVLCAAVFLCARAFQAQIRHSVIMQKKRSDWVRKWRSRRISRGASNNLLKELALEDPQPYHKVVRLLYEKFEEHLPFSFPGRINNADKKPVNLLDNPLVVNASSLVVAHQCHFPSKFSILTDFIDGNCHYDAKWLLFSTIQSRPCKICTDESEENFEDKREEMLKDENEANFEENTGKSDKDATGKSHGPSTKEVYIENSGKSFRKHPPTPVHPTEIRTSISPSSAVELNTTSALANYATEAGRDEEGILKRKCTHISGEKE</sequence>
<feature type="compositionally biased region" description="Basic and acidic residues" evidence="1">
    <location>
        <begin position="163"/>
        <end position="173"/>
    </location>
</feature>
<name>A0A7R9JS01_TIMGE</name>
<evidence type="ECO:0000256" key="1">
    <source>
        <dbReference type="SAM" id="MobiDB-lite"/>
    </source>
</evidence>
<feature type="region of interest" description="Disordered" evidence="1">
    <location>
        <begin position="163"/>
        <end position="230"/>
    </location>
</feature>
<accession>A0A7R9JS01</accession>
<evidence type="ECO:0000313" key="2">
    <source>
        <dbReference type="EMBL" id="CAD7587660.1"/>
    </source>
</evidence>